<feature type="compositionally biased region" description="Polar residues" evidence="6">
    <location>
        <begin position="117"/>
        <end position="134"/>
    </location>
</feature>
<dbReference type="PANTHER" id="PTHR21517">
    <property type="entry name" value="APICAL JUNCTION COMPONENT 1 HOMOLOG"/>
    <property type="match status" value="1"/>
</dbReference>
<sequence length="1605" mass="190630">MKRKYLKKNKKRRVIYGLFTQSKQQQKEFPTFKNIQKNEKQIEERNIPIKIHHNISSSSSSQPFSSNTTDWFNSYFPLNDSLWPYRSSIRGFQQSMSSELPPLYPSFGYSQQQQQQPSSLYGESSAKQSPTPFTSIGAFDRSFESSSRSDFMSASGGPPLISSDQRNGRQTTNIREIPIQRSASAFAPSIGGTIGVSNIKPTTTVVPPPSSHNEYYRREVLTRTLVTRSTEALSAPPPLSRSPPPTSVIAPLPPPLKPLDIDLPSRRDLPSEEYWIRYSRNIEEEERRLRSEQEHRRRLEEDRRIRVEEQRRRLEQQEQELVEKLRREREQLGKALEAQMIDRERTERDRIQQDRLDRESAERRRREEWDRIERERRAYEENELEKRRELERIERERLERERLEAEKLERERLERQKQELERIEKQRLEQERIERERLEIERIEIERIERIKREKREQEEREKERQKQEALRLQKVREELERAERERLELERQARELYEREQREEAERQREREREALKEAKRREEERLARERLERAEREAMEREIARRARERAEQERLEMLRKEKERIEQEQLEAEKRERERLEQERKEREMIEAAIQARERRDQERREERERERQRQEEERLEQERRQRERIEAQQRERDRQMQEQQERDRLAQLEAIAAERRAHRALEERQQRERLELERRAEELKEIEKLEQEKRERERTAEELRLSELREQEQRMAAERERERREAQEREERRQREGWRSREMLEQLARERDEKAAWEAEKRRLLEEHEIQERKRQGLTSKETLERLTRRPYYSRENLADYPDLTTKIERQVIERVDRTLWTDTTDPRPASRNGLTYYGGGHINPPPFYGTDLGSHPPHEGEDITGGGGGRESSRLYQPRADEQDWLRRGGSSRTSKYRQRMERARREFISGTTSGGEYPQPTSGFDPLLDRYQKSTEDLLYGRRPPSEYRGPLLQRFNSGEFSHPPEPTIGLASGLGRSPYELEFQLLLEKARNSLAHYYRLKKPPSYWSYTGLDENELFKGFEGKENALKEDLHRSKSVLDAYSPTSRERFSRREFVEQESSHIRSKSADYLMDPRRPREEATIPENDLQKGLLGEHELRFRKSTERMQVPDWYRDYYYSQQQQQPPIGGGGGYGPPSATTSGVFSAGTAPTISTGLPYTRPEPPLSSYYGKDSTRPWTQQQPPPPIYSSSPPLGGISFPAGMFDKYKNEIEDLRRSRGSLHQLGLGGEREGLQEHTKLSQQQPKILIEGNTITREYSKEAYSKTEVQTLKYPTTGNHQPGYTVSTVPTEWRMAAKERQNSRVVEVVDTFVDRPSTDGQPLDKRYGGRITLEEVLDSIFQSTKYIPDIPPVDPSNLSQSYSQFKNVDGPGIFTPNQALMNKLADQPQMAEQLLKNEPIYVRCSNCLLIRILSEAKTHYCWCRHCYTYYCSRSCRQRDWEKHRDKCSFARINSLCKEVIMKVRRDPETQFHMSRVAREGFRREGRGSVNIRLISAYSAQLYLEKGWQIFARHDPNQLLFYYPIQALIDQRKEPSLIQLCKKYNPNEKFILSVSIIADVEQCPETPPPLEPTNNDKNKFREGSSPAFGQEFIYGTAVPTNV</sequence>
<evidence type="ECO:0000256" key="1">
    <source>
        <dbReference type="ARBA" id="ARBA00022723"/>
    </source>
</evidence>
<dbReference type="InterPro" id="IPR038825">
    <property type="entry name" value="Apical_junction"/>
</dbReference>
<keyword evidence="3" id="KW-0862">Zinc</keyword>
<evidence type="ECO:0000259" key="7">
    <source>
        <dbReference type="PROSITE" id="PS50865"/>
    </source>
</evidence>
<dbReference type="Pfam" id="PF26649">
    <property type="entry name" value="Ajm-1"/>
    <property type="match status" value="1"/>
</dbReference>
<dbReference type="EMBL" id="JABEBT010000009">
    <property type="protein sequence ID" value="KAF7638822.1"/>
    <property type="molecule type" value="Genomic_DNA"/>
</dbReference>
<feature type="region of interest" description="Disordered" evidence="6">
    <location>
        <begin position="1130"/>
        <end position="1191"/>
    </location>
</feature>
<dbReference type="SUPFAM" id="SSF144232">
    <property type="entry name" value="HIT/MYND zinc finger-like"/>
    <property type="match status" value="1"/>
</dbReference>
<feature type="region of interest" description="Disordered" evidence="6">
    <location>
        <begin position="857"/>
        <end position="932"/>
    </location>
</feature>
<dbReference type="PROSITE" id="PS50865">
    <property type="entry name" value="ZF_MYND_2"/>
    <property type="match status" value="1"/>
</dbReference>
<dbReference type="Proteomes" id="UP000605970">
    <property type="component" value="Unassembled WGS sequence"/>
</dbReference>
<dbReference type="GO" id="GO:0008270">
    <property type="term" value="F:zinc ion binding"/>
    <property type="evidence" value="ECO:0007669"/>
    <property type="project" value="UniProtKB-KW"/>
</dbReference>
<keyword evidence="2 4" id="KW-0863">Zinc-finger</keyword>
<feature type="region of interest" description="Disordered" evidence="6">
    <location>
        <begin position="693"/>
        <end position="739"/>
    </location>
</feature>
<feature type="region of interest" description="Disordered" evidence="6">
    <location>
        <begin position="229"/>
        <end position="252"/>
    </location>
</feature>
<gene>
    <name evidence="8" type="ORF">Mgra_00001630</name>
</gene>
<comment type="caution">
    <text evidence="8">The sequence shown here is derived from an EMBL/GenBank/DDBJ whole genome shotgun (WGS) entry which is preliminary data.</text>
</comment>
<feature type="domain" description="MYND-type" evidence="7">
    <location>
        <begin position="1408"/>
        <end position="1451"/>
    </location>
</feature>
<feature type="compositionally biased region" description="Basic and acidic residues" evidence="6">
    <location>
        <begin position="904"/>
        <end position="913"/>
    </location>
</feature>
<dbReference type="GO" id="GO:0005886">
    <property type="term" value="C:plasma membrane"/>
    <property type="evidence" value="ECO:0007669"/>
    <property type="project" value="TreeGrafter"/>
</dbReference>
<evidence type="ECO:0000256" key="5">
    <source>
        <dbReference type="SAM" id="Coils"/>
    </source>
</evidence>
<feature type="coiled-coil region" evidence="5">
    <location>
        <begin position="282"/>
        <end position="342"/>
    </location>
</feature>
<dbReference type="GO" id="GO:0045216">
    <property type="term" value="P:cell-cell junction organization"/>
    <property type="evidence" value="ECO:0007669"/>
    <property type="project" value="InterPro"/>
</dbReference>
<feature type="compositionally biased region" description="Low complexity" evidence="6">
    <location>
        <begin position="138"/>
        <end position="155"/>
    </location>
</feature>
<evidence type="ECO:0000256" key="2">
    <source>
        <dbReference type="ARBA" id="ARBA00022771"/>
    </source>
</evidence>
<evidence type="ECO:0000313" key="8">
    <source>
        <dbReference type="EMBL" id="KAF7638822.1"/>
    </source>
</evidence>
<evidence type="ECO:0000256" key="3">
    <source>
        <dbReference type="ARBA" id="ARBA00022833"/>
    </source>
</evidence>
<feature type="region of interest" description="Disordered" evidence="6">
    <location>
        <begin position="1566"/>
        <end position="1589"/>
    </location>
</feature>
<feature type="compositionally biased region" description="Polar residues" evidence="6">
    <location>
        <begin position="1144"/>
        <end position="1163"/>
    </location>
</feature>
<accession>A0A8S9ZZT0</accession>
<dbReference type="InterPro" id="IPR002893">
    <property type="entry name" value="Znf_MYND"/>
</dbReference>
<feature type="region of interest" description="Disordered" evidence="6">
    <location>
        <begin position="103"/>
        <end position="169"/>
    </location>
</feature>
<proteinExistence type="predicted"/>
<dbReference type="PANTHER" id="PTHR21517:SF3">
    <property type="entry name" value="APICAL JUNCTION COMPONENT 1 HOMOLOG"/>
    <property type="match status" value="1"/>
</dbReference>
<dbReference type="GO" id="GO:0043296">
    <property type="term" value="C:apical junction complex"/>
    <property type="evidence" value="ECO:0007669"/>
    <property type="project" value="TreeGrafter"/>
</dbReference>
<evidence type="ECO:0000313" key="9">
    <source>
        <dbReference type="Proteomes" id="UP000605970"/>
    </source>
</evidence>
<name>A0A8S9ZZT0_9BILA</name>
<dbReference type="OrthoDB" id="6431454at2759"/>
<keyword evidence="1" id="KW-0479">Metal-binding</keyword>
<keyword evidence="9" id="KW-1185">Reference proteome</keyword>
<evidence type="ECO:0000256" key="4">
    <source>
        <dbReference type="PROSITE-ProRule" id="PRU00134"/>
    </source>
</evidence>
<reference evidence="8" key="1">
    <citation type="journal article" date="2020" name="Ecol. Evol.">
        <title>Genome structure and content of the rice root-knot nematode (Meloidogyne graminicola).</title>
        <authorList>
            <person name="Phan N.T."/>
            <person name="Danchin E.G.J."/>
            <person name="Klopp C."/>
            <person name="Perfus-Barbeoch L."/>
            <person name="Kozlowski D.K."/>
            <person name="Koutsovoulos G.D."/>
            <person name="Lopez-Roques C."/>
            <person name="Bouchez O."/>
            <person name="Zahm M."/>
            <person name="Besnard G."/>
            <person name="Bellafiore S."/>
        </authorList>
    </citation>
    <scope>NUCLEOTIDE SEQUENCE</scope>
    <source>
        <strain evidence="8">VN-18</strain>
    </source>
</reference>
<feature type="region of interest" description="Disordered" evidence="6">
    <location>
        <begin position="561"/>
        <end position="654"/>
    </location>
</feature>
<protein>
    <submittedName>
        <fullName evidence="8">MYND-type domain-containing protein</fullName>
    </submittedName>
</protein>
<dbReference type="Gene3D" id="6.10.140.2220">
    <property type="match status" value="1"/>
</dbReference>
<evidence type="ECO:0000256" key="6">
    <source>
        <dbReference type="SAM" id="MobiDB-lite"/>
    </source>
</evidence>
<feature type="compositionally biased region" description="Pro residues" evidence="6">
    <location>
        <begin position="235"/>
        <end position="252"/>
    </location>
</feature>
<dbReference type="InterPro" id="IPR058586">
    <property type="entry name" value="Ajm-1"/>
</dbReference>
<organism evidence="8 9">
    <name type="scientific">Meloidogyne graminicola</name>
    <dbReference type="NCBI Taxonomy" id="189291"/>
    <lineage>
        <taxon>Eukaryota</taxon>
        <taxon>Metazoa</taxon>
        <taxon>Ecdysozoa</taxon>
        <taxon>Nematoda</taxon>
        <taxon>Chromadorea</taxon>
        <taxon>Rhabditida</taxon>
        <taxon>Tylenchina</taxon>
        <taxon>Tylenchomorpha</taxon>
        <taxon>Tylenchoidea</taxon>
        <taxon>Meloidogynidae</taxon>
        <taxon>Meloidogyninae</taxon>
        <taxon>Meloidogyne</taxon>
    </lineage>
</organism>
<keyword evidence="5" id="KW-0175">Coiled coil</keyword>